<sequence>MSEPASPEPDTRVVQRQRAVSAFAQADGQFLADAWRRLGGDRAVTTLRGPEVGLVMVRGRAGGGGAPFNLGEASATRASVRLAEETVGHAMVLGRDRERARLAAAFDALWQVESERVAVETEVVAVVEAALAAEDHKRRSETEATKVDFFTMMRGED</sequence>
<keyword evidence="1" id="KW-0456">Lyase</keyword>
<dbReference type="RefSeq" id="WP_134761059.1">
    <property type="nucleotide sequence ID" value="NZ_SOZD01000002.1"/>
</dbReference>
<dbReference type="InterPro" id="IPR009609">
    <property type="entry name" value="Phosphonate_metab_PhnG"/>
</dbReference>
<accession>A0A4Y8RPD8</accession>
<gene>
    <name evidence="1" type="primary">phnG</name>
    <name evidence="1" type="ORF">E3C22_05745</name>
</gene>
<name>A0A4Y8RPD8_9HYPH</name>
<keyword evidence="2" id="KW-1185">Reference proteome</keyword>
<dbReference type="Proteomes" id="UP000298179">
    <property type="component" value="Unassembled WGS sequence"/>
</dbReference>
<comment type="caution">
    <text evidence="1">The sequence shown here is derived from an EMBL/GenBank/DDBJ whole genome shotgun (WGS) entry which is preliminary data.</text>
</comment>
<organism evidence="1 2">
    <name type="scientific">Jiella endophytica</name>
    <dbReference type="NCBI Taxonomy" id="2558362"/>
    <lineage>
        <taxon>Bacteria</taxon>
        <taxon>Pseudomonadati</taxon>
        <taxon>Pseudomonadota</taxon>
        <taxon>Alphaproteobacteria</taxon>
        <taxon>Hyphomicrobiales</taxon>
        <taxon>Aurantimonadaceae</taxon>
        <taxon>Jiella</taxon>
    </lineage>
</organism>
<dbReference type="OrthoDB" id="530475at2"/>
<reference evidence="1 2" key="1">
    <citation type="submission" date="2019-03" db="EMBL/GenBank/DDBJ databases">
        <title>Jiella endophytica sp. nov., a novel endophytic bacterium isolated from root of Ficus microcarpa Linn. f.</title>
        <authorList>
            <person name="Tuo L."/>
        </authorList>
    </citation>
    <scope>NUCLEOTIDE SEQUENCE [LARGE SCALE GENOMIC DNA]</scope>
    <source>
        <strain evidence="1 2">CBS5Q-3</strain>
    </source>
</reference>
<protein>
    <submittedName>
        <fullName evidence="1">Phosphonate C-P lyase system protein PhnG</fullName>
    </submittedName>
</protein>
<dbReference type="GO" id="GO:0016829">
    <property type="term" value="F:lyase activity"/>
    <property type="evidence" value="ECO:0007669"/>
    <property type="project" value="UniProtKB-KW"/>
</dbReference>
<dbReference type="GO" id="GO:0019634">
    <property type="term" value="P:organic phosphonate metabolic process"/>
    <property type="evidence" value="ECO:0007669"/>
    <property type="project" value="InterPro"/>
</dbReference>
<proteinExistence type="predicted"/>
<evidence type="ECO:0000313" key="1">
    <source>
        <dbReference type="EMBL" id="TFF24890.1"/>
    </source>
</evidence>
<dbReference type="Pfam" id="PF06754">
    <property type="entry name" value="PhnG"/>
    <property type="match status" value="1"/>
</dbReference>
<dbReference type="GO" id="GO:0015716">
    <property type="term" value="P:organic phosphonate transport"/>
    <property type="evidence" value="ECO:0007669"/>
    <property type="project" value="InterPro"/>
</dbReference>
<dbReference type="AlphaFoldDB" id="A0A4Y8RPD8"/>
<evidence type="ECO:0000313" key="2">
    <source>
        <dbReference type="Proteomes" id="UP000298179"/>
    </source>
</evidence>
<dbReference type="NCBIfam" id="TIGR03293">
    <property type="entry name" value="PhnG_redo"/>
    <property type="match status" value="1"/>
</dbReference>
<dbReference type="EMBL" id="SOZD01000002">
    <property type="protein sequence ID" value="TFF24890.1"/>
    <property type="molecule type" value="Genomic_DNA"/>
</dbReference>